<dbReference type="VEuPathDB" id="FungiDB:DFL_008280"/>
<evidence type="ECO:0000313" key="3">
    <source>
        <dbReference type="Proteomes" id="UP000283090"/>
    </source>
</evidence>
<feature type="compositionally biased region" description="Polar residues" evidence="1">
    <location>
        <begin position="22"/>
        <end position="36"/>
    </location>
</feature>
<organism evidence="2 3">
    <name type="scientific">Arthrobotrys flagrans</name>
    <name type="common">Nematode-trapping fungus</name>
    <name type="synonym">Trichothecium flagrans</name>
    <dbReference type="NCBI Taxonomy" id="97331"/>
    <lineage>
        <taxon>Eukaryota</taxon>
        <taxon>Fungi</taxon>
        <taxon>Dikarya</taxon>
        <taxon>Ascomycota</taxon>
        <taxon>Pezizomycotina</taxon>
        <taxon>Orbiliomycetes</taxon>
        <taxon>Orbiliales</taxon>
        <taxon>Orbiliaceae</taxon>
        <taxon>Arthrobotrys</taxon>
    </lineage>
</organism>
<dbReference type="Proteomes" id="UP000283090">
    <property type="component" value="Unassembled WGS sequence"/>
</dbReference>
<name>A0A436ZNG2_ARTFL</name>
<accession>A0A436ZNG2</accession>
<comment type="caution">
    <text evidence="2">The sequence shown here is derived from an EMBL/GenBank/DDBJ whole genome shotgun (WGS) entry which is preliminary data.</text>
</comment>
<evidence type="ECO:0000313" key="2">
    <source>
        <dbReference type="EMBL" id="RVD80383.1"/>
    </source>
</evidence>
<proteinExistence type="predicted"/>
<dbReference type="AlphaFoldDB" id="A0A436ZNG2"/>
<feature type="region of interest" description="Disordered" evidence="1">
    <location>
        <begin position="1"/>
        <end position="58"/>
    </location>
</feature>
<gene>
    <name evidence="2" type="ORF">DFL_008280</name>
</gene>
<dbReference type="RefSeq" id="XP_067485927.1">
    <property type="nucleotide sequence ID" value="XM_067637993.1"/>
</dbReference>
<evidence type="ECO:0000256" key="1">
    <source>
        <dbReference type="SAM" id="MobiDB-lite"/>
    </source>
</evidence>
<protein>
    <submittedName>
        <fullName evidence="2">Uncharacterized protein</fullName>
    </submittedName>
</protein>
<reference evidence="2 3" key="1">
    <citation type="submission" date="2019-01" db="EMBL/GenBank/DDBJ databases">
        <title>Intercellular communication is required for trap formation in the nematode-trapping fungus Duddingtonia flagrans.</title>
        <authorList>
            <person name="Youssar L."/>
            <person name="Wernet V."/>
            <person name="Hensel N."/>
            <person name="Hildebrandt H.-G."/>
            <person name="Fischer R."/>
        </authorList>
    </citation>
    <scope>NUCLEOTIDE SEQUENCE [LARGE SCALE GENOMIC DNA]</scope>
    <source>
        <strain evidence="2 3">CBS H-5679</strain>
    </source>
</reference>
<sequence length="176" mass="18465">MRLFPVVDSSNGENPAVEGSVCTCQQPSSLDQPSKSSDLKSPFVSKEDEEIVSSNPGKGVGEIPEIPLAPIMEVSISETVPVEVGRFSLVVVASGPRVVAVEVSPKLDVRAGVDAPVLLESEVCAAVSGELFPLFLLFKPPTNPPTSAPMTTTTTTAIIITVFRVNVNVFLEESAG</sequence>
<dbReference type="EMBL" id="SAEB01000012">
    <property type="protein sequence ID" value="RVD80383.1"/>
    <property type="molecule type" value="Genomic_DNA"/>
</dbReference>
<dbReference type="GeneID" id="93590591"/>
<keyword evidence="3" id="KW-1185">Reference proteome</keyword>